<reference evidence="2" key="1">
    <citation type="submission" date="2020-11" db="EMBL/GenBank/DDBJ databases">
        <authorList>
            <person name="Tran Van P."/>
        </authorList>
    </citation>
    <scope>NUCLEOTIDE SEQUENCE</scope>
</reference>
<accession>A0A7R8Z2S3</accession>
<dbReference type="PANTHER" id="PTHR10174">
    <property type="entry name" value="ALPHA-TOCOPHEROL TRANSFER PROTEIN-RELATED"/>
    <property type="match status" value="1"/>
</dbReference>
<dbReference type="CDD" id="cd00170">
    <property type="entry name" value="SEC14"/>
    <property type="match status" value="1"/>
</dbReference>
<evidence type="ECO:0000259" key="1">
    <source>
        <dbReference type="Pfam" id="PF00650"/>
    </source>
</evidence>
<evidence type="ECO:0000313" key="2">
    <source>
        <dbReference type="EMBL" id="CAD7193837.1"/>
    </source>
</evidence>
<dbReference type="InterPro" id="IPR001251">
    <property type="entry name" value="CRAL-TRIO_dom"/>
</dbReference>
<sequence length="225" mass="25533">MAAALTAEQEQTWFLLRKSERKFTQRLERLVCYRSRAQFGSKSNILNRVARSLESKTSEATKNFIDVVNRLRRRRAAGPVSWGTAVKFLAARKFDISRAVGLYEQHEATRHREGLVSFDPGVEPLKSELDTGKFTILPTRDATGAAIAVFTARMHCPQVSSHQTTLQGVVYQLDVALESVDTQRSGLVFIYDMSDSKYSSFDYDLSQKILTLLKVRLHRLLMITD</sequence>
<dbReference type="Gene3D" id="3.40.525.10">
    <property type="entry name" value="CRAL-TRIO lipid binding domain"/>
    <property type="match status" value="1"/>
</dbReference>
<protein>
    <recommendedName>
        <fullName evidence="1">CRAL-TRIO domain-containing protein</fullName>
    </recommendedName>
</protein>
<dbReference type="SUPFAM" id="SSF52087">
    <property type="entry name" value="CRAL/TRIO domain"/>
    <property type="match status" value="1"/>
</dbReference>
<dbReference type="PANTHER" id="PTHR10174:SF208">
    <property type="entry name" value="CRAL-TRIO DOMAIN-CONTAINING PROTEIN DDB_G0278031"/>
    <property type="match status" value="1"/>
</dbReference>
<dbReference type="GO" id="GO:1902936">
    <property type="term" value="F:phosphatidylinositol bisphosphate binding"/>
    <property type="evidence" value="ECO:0007669"/>
    <property type="project" value="TreeGrafter"/>
</dbReference>
<gene>
    <name evidence="2" type="ORF">TDIB3V08_LOCUS277</name>
</gene>
<name>A0A7R8Z2S3_TIMDO</name>
<dbReference type="Pfam" id="PF00650">
    <property type="entry name" value="CRAL_TRIO"/>
    <property type="match status" value="1"/>
</dbReference>
<dbReference type="InterPro" id="IPR036865">
    <property type="entry name" value="CRAL-TRIO_dom_sf"/>
</dbReference>
<dbReference type="EMBL" id="OA564322">
    <property type="protein sequence ID" value="CAD7193837.1"/>
    <property type="molecule type" value="Genomic_DNA"/>
</dbReference>
<feature type="domain" description="CRAL-TRIO" evidence="1">
    <location>
        <begin position="132"/>
        <end position="214"/>
    </location>
</feature>
<dbReference type="GO" id="GO:0016020">
    <property type="term" value="C:membrane"/>
    <property type="evidence" value="ECO:0007669"/>
    <property type="project" value="TreeGrafter"/>
</dbReference>
<proteinExistence type="predicted"/>
<dbReference type="AlphaFoldDB" id="A0A7R8Z2S3"/>
<organism evidence="2">
    <name type="scientific">Timema douglasi</name>
    <name type="common">Walking stick</name>
    <dbReference type="NCBI Taxonomy" id="61478"/>
    <lineage>
        <taxon>Eukaryota</taxon>
        <taxon>Metazoa</taxon>
        <taxon>Ecdysozoa</taxon>
        <taxon>Arthropoda</taxon>
        <taxon>Hexapoda</taxon>
        <taxon>Insecta</taxon>
        <taxon>Pterygota</taxon>
        <taxon>Neoptera</taxon>
        <taxon>Polyneoptera</taxon>
        <taxon>Phasmatodea</taxon>
        <taxon>Timematodea</taxon>
        <taxon>Timematoidea</taxon>
        <taxon>Timematidae</taxon>
        <taxon>Timema</taxon>
    </lineage>
</organism>